<sequence>MPPKLSWKVPGNDFVRYLGDDWPKLSNGYEEKKPVVEISIEKRNYDIEDGDDMMMIMEKLNGAIISGESKHVESIYDLLIENRESFMEANQKAPIEDTASFQNVYYNVVDKLESIEILELLDSFGLNFDLDYYKRCLKRAVETCKLDFVIYLIQLDIFPLEPDENFYSEYYKNLIETACGKKKSCLTGDEESWIDLLSIIPRMQMILPKRKHVSIIENSLRKNLVEQVFVKGYKYLRLDTGLFLDIIPLACENGFFDIVRFLVDEVIMSAPFQGYMFWSFGLQEGLMAACKIGSLQIVDYLTTKLTYHHGIEACLEICVQNQYVDLVDLFLSKFNKSFVLDKKYVEKYINGSKNILRVLCLYRRGLDLESLKWFKMNKFLLHTDMLMTVFFDHFKISVLIDIILDYC</sequence>
<dbReference type="EMBL" id="MK072410">
    <property type="protein sequence ID" value="AYV84546.1"/>
    <property type="molecule type" value="Genomic_DNA"/>
</dbReference>
<dbReference type="SUPFAM" id="SSF140860">
    <property type="entry name" value="Pseudo ankyrin repeat-like"/>
    <property type="match status" value="1"/>
</dbReference>
<evidence type="ECO:0000313" key="1">
    <source>
        <dbReference type="EMBL" id="AYV84546.1"/>
    </source>
</evidence>
<organism evidence="1">
    <name type="scientific">Hyperionvirus sp</name>
    <dbReference type="NCBI Taxonomy" id="2487770"/>
    <lineage>
        <taxon>Viruses</taxon>
        <taxon>Varidnaviria</taxon>
        <taxon>Bamfordvirae</taxon>
        <taxon>Nucleocytoviricota</taxon>
        <taxon>Megaviricetes</taxon>
        <taxon>Imitervirales</taxon>
        <taxon>Mimiviridae</taxon>
        <taxon>Klosneuvirinae</taxon>
    </lineage>
</organism>
<reference evidence="1" key="1">
    <citation type="submission" date="2018-10" db="EMBL/GenBank/DDBJ databases">
        <title>Hidden diversity of soil giant viruses.</title>
        <authorList>
            <person name="Schulz F."/>
            <person name="Alteio L."/>
            <person name="Goudeau D."/>
            <person name="Ryan E.M."/>
            <person name="Malmstrom R.R."/>
            <person name="Blanchard J."/>
            <person name="Woyke T."/>
        </authorList>
    </citation>
    <scope>NUCLEOTIDE SEQUENCE</scope>
    <source>
        <strain evidence="1">HYV1</strain>
    </source>
</reference>
<name>A0A3G5ABE5_9VIRU</name>
<protein>
    <recommendedName>
        <fullName evidence="2">Ankyrin repeat protein</fullName>
    </recommendedName>
</protein>
<proteinExistence type="predicted"/>
<accession>A0A3G5ABE5</accession>
<gene>
    <name evidence="1" type="ORF">Hyperionvirus28_34</name>
</gene>
<evidence type="ECO:0008006" key="2">
    <source>
        <dbReference type="Google" id="ProtNLM"/>
    </source>
</evidence>